<feature type="transmembrane region" description="Helical" evidence="1">
    <location>
        <begin position="44"/>
        <end position="63"/>
    </location>
</feature>
<name>A0A4V1CEW0_9CORY</name>
<dbReference type="Pfam" id="PF05437">
    <property type="entry name" value="AzlD"/>
    <property type="match status" value="1"/>
</dbReference>
<keyword evidence="1" id="KW-1133">Transmembrane helix</keyword>
<organism evidence="2 3">
    <name type="scientific">Corynebacterium endometrii</name>
    <dbReference type="NCBI Taxonomy" id="2488819"/>
    <lineage>
        <taxon>Bacteria</taxon>
        <taxon>Bacillati</taxon>
        <taxon>Actinomycetota</taxon>
        <taxon>Actinomycetes</taxon>
        <taxon>Mycobacteriales</taxon>
        <taxon>Corynebacteriaceae</taxon>
        <taxon>Corynebacterium</taxon>
    </lineage>
</organism>
<dbReference type="EMBL" id="CP039247">
    <property type="protein sequence ID" value="QCB29478.1"/>
    <property type="molecule type" value="Genomic_DNA"/>
</dbReference>
<gene>
    <name evidence="2" type="ORF">CENDO_11140</name>
</gene>
<keyword evidence="1" id="KW-0812">Transmembrane</keyword>
<feature type="transmembrane region" description="Helical" evidence="1">
    <location>
        <begin position="6"/>
        <end position="24"/>
    </location>
</feature>
<evidence type="ECO:0000256" key="1">
    <source>
        <dbReference type="SAM" id="Phobius"/>
    </source>
</evidence>
<dbReference type="PIRSF" id="PIRSF003203">
    <property type="entry name" value="AzlD"/>
    <property type="match status" value="1"/>
</dbReference>
<evidence type="ECO:0000313" key="2">
    <source>
        <dbReference type="EMBL" id="QCB29478.1"/>
    </source>
</evidence>
<reference evidence="2 3" key="1">
    <citation type="submission" date="2019-04" db="EMBL/GenBank/DDBJ databases">
        <title>Corynebacterium endometrii sp. nov., isolated from the uterus of a cow with endometritis.</title>
        <authorList>
            <person name="Ballas P."/>
            <person name="Ruckert C."/>
            <person name="Wagener K."/>
            <person name="Drillich M."/>
            <person name="Kaempfer P."/>
            <person name="Busse H.-J."/>
            <person name="Ehling-Schulz M."/>
        </authorList>
    </citation>
    <scope>NUCLEOTIDE SEQUENCE [LARGE SCALE GENOMIC DNA]</scope>
    <source>
        <strain evidence="2 3">LMM-1653</strain>
    </source>
</reference>
<proteinExistence type="predicted"/>
<keyword evidence="1" id="KW-0472">Membrane</keyword>
<keyword evidence="3" id="KW-1185">Reference proteome</keyword>
<dbReference type="KEGG" id="cee:CENDO_11140"/>
<dbReference type="InterPro" id="IPR008407">
    <property type="entry name" value="Brnchd-chn_aa_trnsp_AzlD"/>
</dbReference>
<dbReference type="AlphaFoldDB" id="A0A4V1CEW0"/>
<protein>
    <submittedName>
        <fullName evidence="2">Branched-chain amino acid transport protein (AzlD)</fullName>
    </submittedName>
</protein>
<feature type="transmembrane region" description="Helical" evidence="1">
    <location>
        <begin position="69"/>
        <end position="88"/>
    </location>
</feature>
<dbReference type="Proteomes" id="UP000296352">
    <property type="component" value="Chromosome"/>
</dbReference>
<sequence>MPDGVTAPMIWAVLIPVCIVTVLLRQLPFSFIKQLRNSDLMGVLGRMMPVGVMVVLVVYTVTGQASSPGGIPVTLLGVAITLALHIAFKRTEVSIIGGTLAYMALVNLGF</sequence>
<accession>A0A4V1CEW0</accession>
<evidence type="ECO:0000313" key="3">
    <source>
        <dbReference type="Proteomes" id="UP000296352"/>
    </source>
</evidence>